<dbReference type="AlphaFoldDB" id="A0A545AMF3"/>
<accession>A0A545AMF3</accession>
<evidence type="ECO:0000313" key="2">
    <source>
        <dbReference type="Proteomes" id="UP000317982"/>
    </source>
</evidence>
<dbReference type="RefSeq" id="WP_142707120.1">
    <property type="nucleotide sequence ID" value="NZ_VIRS01000018.1"/>
</dbReference>
<gene>
    <name evidence="1" type="ORF">FL583_24290</name>
</gene>
<dbReference type="Proteomes" id="UP000317982">
    <property type="component" value="Unassembled WGS sequence"/>
</dbReference>
<keyword evidence="2" id="KW-1185">Reference proteome</keyword>
<sequence>MTLTMKAEALFVSALQPSDACSSAQVEAAIETSLERFGGESGCAQRLAAEFGDHPETAVPRMRWALEAAAAA</sequence>
<proteinExistence type="predicted"/>
<name>A0A545AMF3_9ACTN</name>
<reference evidence="1 2" key="1">
    <citation type="submission" date="2019-07" db="EMBL/GenBank/DDBJ databases">
        <title>Cryptosporangium phraense sp. nov., isolated from plant litter.</title>
        <authorList>
            <person name="Suriyachadkun C."/>
        </authorList>
    </citation>
    <scope>NUCLEOTIDE SEQUENCE [LARGE SCALE GENOMIC DNA]</scope>
    <source>
        <strain evidence="1 2">A-T 5661</strain>
    </source>
</reference>
<dbReference type="OrthoDB" id="3297413at2"/>
<organism evidence="1 2">
    <name type="scientific">Cryptosporangium phraense</name>
    <dbReference type="NCBI Taxonomy" id="2593070"/>
    <lineage>
        <taxon>Bacteria</taxon>
        <taxon>Bacillati</taxon>
        <taxon>Actinomycetota</taxon>
        <taxon>Actinomycetes</taxon>
        <taxon>Cryptosporangiales</taxon>
        <taxon>Cryptosporangiaceae</taxon>
        <taxon>Cryptosporangium</taxon>
    </lineage>
</organism>
<dbReference type="InParanoid" id="A0A545AMF3"/>
<comment type="caution">
    <text evidence="1">The sequence shown here is derived from an EMBL/GenBank/DDBJ whole genome shotgun (WGS) entry which is preliminary data.</text>
</comment>
<evidence type="ECO:0000313" key="1">
    <source>
        <dbReference type="EMBL" id="TQS42430.1"/>
    </source>
</evidence>
<dbReference type="EMBL" id="VIRS01000018">
    <property type="protein sequence ID" value="TQS42430.1"/>
    <property type="molecule type" value="Genomic_DNA"/>
</dbReference>
<protein>
    <submittedName>
        <fullName evidence="1">Uncharacterized protein</fullName>
    </submittedName>
</protein>